<dbReference type="Proteomes" id="UP000284416">
    <property type="component" value="Unassembled WGS sequence"/>
</dbReference>
<reference evidence="1 2" key="1">
    <citation type="journal article" date="2017" name="Int. J. Syst. Evol. Microbiol.">
        <title>Bacillus notoginsengisoli sp. nov., a novel bacterium isolated from the rhizosphere of Panax notoginseng.</title>
        <authorList>
            <person name="Zhang M.Y."/>
            <person name="Cheng J."/>
            <person name="Cai Y."/>
            <person name="Zhang T.Y."/>
            <person name="Wu Y.Y."/>
            <person name="Manikprabhu D."/>
            <person name="Li W.J."/>
            <person name="Zhang Y.X."/>
        </authorList>
    </citation>
    <scope>NUCLEOTIDE SEQUENCE [LARGE SCALE GENOMIC DNA]</scope>
    <source>
        <strain evidence="1 2">JCM 30743</strain>
    </source>
</reference>
<comment type="caution">
    <text evidence="1">The sequence shown here is derived from an EMBL/GenBank/DDBJ whole genome shotgun (WGS) entry which is preliminary data.</text>
</comment>
<organism evidence="1 2">
    <name type="scientific">Neobacillus notoginsengisoli</name>
    <dbReference type="NCBI Taxonomy" id="1578198"/>
    <lineage>
        <taxon>Bacteria</taxon>
        <taxon>Bacillati</taxon>
        <taxon>Bacillota</taxon>
        <taxon>Bacilli</taxon>
        <taxon>Bacillales</taxon>
        <taxon>Bacillaceae</taxon>
        <taxon>Neobacillus</taxon>
    </lineage>
</organism>
<dbReference type="AlphaFoldDB" id="A0A417YQC7"/>
<gene>
    <name evidence="1" type="ORF">D1B31_18695</name>
</gene>
<sequence length="117" mass="13736">MHLEDFENENIQIKLRNFPHEMVGDVTGIYKPDEWYLAKLVKSESIGIWVENPCYKRTMIRNEEGRAIPKEEQVEETCITNLLIRWEFISSVITFPDQTRVGVDKKAHLIGFQPDID</sequence>
<accession>A0A417YQC7</accession>
<proteinExistence type="predicted"/>
<evidence type="ECO:0000313" key="1">
    <source>
        <dbReference type="EMBL" id="RHW35763.1"/>
    </source>
</evidence>
<keyword evidence="2" id="KW-1185">Reference proteome</keyword>
<protein>
    <submittedName>
        <fullName evidence="1">Uncharacterized protein</fullName>
    </submittedName>
</protein>
<evidence type="ECO:0000313" key="2">
    <source>
        <dbReference type="Proteomes" id="UP000284416"/>
    </source>
</evidence>
<dbReference type="EMBL" id="QWEG01000013">
    <property type="protein sequence ID" value="RHW35763.1"/>
    <property type="molecule type" value="Genomic_DNA"/>
</dbReference>
<dbReference type="OrthoDB" id="2898708at2"/>
<name>A0A417YQC7_9BACI</name>